<reference evidence="1 2" key="1">
    <citation type="journal article" date="2018" name="Front. Plant Sci.">
        <title>Red Clover (Trifolium pratense) and Zigzag Clover (T. medium) - A Picture of Genomic Similarities and Differences.</title>
        <authorList>
            <person name="Dluhosova J."/>
            <person name="Istvanek J."/>
            <person name="Nedelnik J."/>
            <person name="Repkova J."/>
        </authorList>
    </citation>
    <scope>NUCLEOTIDE SEQUENCE [LARGE SCALE GENOMIC DNA]</scope>
    <source>
        <strain evidence="2">cv. 10/8</strain>
        <tissue evidence="1">Leaf</tissue>
    </source>
</reference>
<evidence type="ECO:0000313" key="1">
    <source>
        <dbReference type="EMBL" id="MCI25323.1"/>
    </source>
</evidence>
<organism evidence="1 2">
    <name type="scientific">Trifolium medium</name>
    <dbReference type="NCBI Taxonomy" id="97028"/>
    <lineage>
        <taxon>Eukaryota</taxon>
        <taxon>Viridiplantae</taxon>
        <taxon>Streptophyta</taxon>
        <taxon>Embryophyta</taxon>
        <taxon>Tracheophyta</taxon>
        <taxon>Spermatophyta</taxon>
        <taxon>Magnoliopsida</taxon>
        <taxon>eudicotyledons</taxon>
        <taxon>Gunneridae</taxon>
        <taxon>Pentapetalae</taxon>
        <taxon>rosids</taxon>
        <taxon>fabids</taxon>
        <taxon>Fabales</taxon>
        <taxon>Fabaceae</taxon>
        <taxon>Papilionoideae</taxon>
        <taxon>50 kb inversion clade</taxon>
        <taxon>NPAAA clade</taxon>
        <taxon>Hologalegina</taxon>
        <taxon>IRL clade</taxon>
        <taxon>Trifolieae</taxon>
        <taxon>Trifolium</taxon>
    </lineage>
</organism>
<protein>
    <submittedName>
        <fullName evidence="1">Uncharacterized protein</fullName>
    </submittedName>
</protein>
<dbReference type="EMBL" id="LXQA010146604">
    <property type="protein sequence ID" value="MCI25323.1"/>
    <property type="molecule type" value="Genomic_DNA"/>
</dbReference>
<feature type="non-terminal residue" evidence="1">
    <location>
        <position position="1"/>
    </location>
</feature>
<dbReference type="AlphaFoldDB" id="A0A392QLP5"/>
<comment type="caution">
    <text evidence="1">The sequence shown here is derived from an EMBL/GenBank/DDBJ whole genome shotgun (WGS) entry which is preliminary data.</text>
</comment>
<evidence type="ECO:0000313" key="2">
    <source>
        <dbReference type="Proteomes" id="UP000265520"/>
    </source>
</evidence>
<sequence length="25" mass="2659">VDNTTARVQQWGGQAIEVDKTLASA</sequence>
<name>A0A392QLP5_9FABA</name>
<accession>A0A392QLP5</accession>
<keyword evidence="2" id="KW-1185">Reference proteome</keyword>
<dbReference type="Proteomes" id="UP000265520">
    <property type="component" value="Unassembled WGS sequence"/>
</dbReference>
<proteinExistence type="predicted"/>